<dbReference type="InterPro" id="IPR029993">
    <property type="entry name" value="GAUT"/>
</dbReference>
<feature type="region of interest" description="Disordered" evidence="1">
    <location>
        <begin position="94"/>
        <end position="123"/>
    </location>
</feature>
<dbReference type="Pfam" id="PF25557">
    <property type="entry name" value="GAUT_1"/>
    <property type="match status" value="1"/>
</dbReference>
<feature type="transmembrane region" description="Helical" evidence="2">
    <location>
        <begin position="20"/>
        <end position="41"/>
    </location>
</feature>
<gene>
    <name evidence="3" type="ORF">SVIM_LOCUS41431</name>
</gene>
<accession>A0A6N2K6T0</accession>
<reference evidence="3" key="1">
    <citation type="submission" date="2019-03" db="EMBL/GenBank/DDBJ databases">
        <authorList>
            <person name="Mank J."/>
            <person name="Almeida P."/>
        </authorList>
    </citation>
    <scope>NUCLEOTIDE SEQUENCE</scope>
    <source>
        <strain evidence="3">78183</strain>
    </source>
</reference>
<sequence>MKGYHNNHSQGKRRWRCLVIGVLFLVVLSMLVPLVFLLGLYHNGFHSTGHPSDPRSSSSASPTDQSSHVQQLIENFAPTLHNIHQVINFTSGAENKTTSSGSIHGTPVVPPAVPQPLPGRNNAVTTGTDEITKHKRSAFEESEKCELRFGGYCHWCDEHRENMKDFMVNKLKDQLFVARAYYPTIAKLPSQEKLSNEMRQNIQELEHIFSESSTDADLPPQMQKKLQKMENVIAKAKTFPVDCNNVDKKLRQILRSNRGRN</sequence>
<name>A0A6N2K6T0_SALVM</name>
<feature type="compositionally biased region" description="Pro residues" evidence="1">
    <location>
        <begin position="108"/>
        <end position="117"/>
    </location>
</feature>
<evidence type="ECO:0000313" key="3">
    <source>
        <dbReference type="EMBL" id="VFU24020.1"/>
    </source>
</evidence>
<proteinExistence type="predicted"/>
<feature type="region of interest" description="Disordered" evidence="1">
    <location>
        <begin position="48"/>
        <end position="68"/>
    </location>
</feature>
<protein>
    <recommendedName>
        <fullName evidence="4">Galacturonosyltransferase 7</fullName>
    </recommendedName>
</protein>
<evidence type="ECO:0000256" key="1">
    <source>
        <dbReference type="SAM" id="MobiDB-lite"/>
    </source>
</evidence>
<evidence type="ECO:0000256" key="2">
    <source>
        <dbReference type="SAM" id="Phobius"/>
    </source>
</evidence>
<dbReference type="EMBL" id="CAADRP010000147">
    <property type="protein sequence ID" value="VFU24020.1"/>
    <property type="molecule type" value="Genomic_DNA"/>
</dbReference>
<keyword evidence="2" id="KW-1133">Transmembrane helix</keyword>
<keyword evidence="2" id="KW-0472">Membrane</keyword>
<feature type="compositionally biased region" description="Polar residues" evidence="1">
    <location>
        <begin position="94"/>
        <end position="103"/>
    </location>
</feature>
<dbReference type="GO" id="GO:0047262">
    <property type="term" value="F:polygalacturonate 4-alpha-galacturonosyltransferase activity"/>
    <property type="evidence" value="ECO:0007669"/>
    <property type="project" value="InterPro"/>
</dbReference>
<dbReference type="PANTHER" id="PTHR32116">
    <property type="entry name" value="GALACTURONOSYLTRANSFERASE 4-RELATED"/>
    <property type="match status" value="1"/>
</dbReference>
<dbReference type="AlphaFoldDB" id="A0A6N2K6T0"/>
<keyword evidence="2" id="KW-0812">Transmembrane</keyword>
<organism evidence="3">
    <name type="scientific">Salix viminalis</name>
    <name type="common">Common osier</name>
    <name type="synonym">Basket willow</name>
    <dbReference type="NCBI Taxonomy" id="40686"/>
    <lineage>
        <taxon>Eukaryota</taxon>
        <taxon>Viridiplantae</taxon>
        <taxon>Streptophyta</taxon>
        <taxon>Embryophyta</taxon>
        <taxon>Tracheophyta</taxon>
        <taxon>Spermatophyta</taxon>
        <taxon>Magnoliopsida</taxon>
        <taxon>eudicotyledons</taxon>
        <taxon>Gunneridae</taxon>
        <taxon>Pentapetalae</taxon>
        <taxon>rosids</taxon>
        <taxon>fabids</taxon>
        <taxon>Malpighiales</taxon>
        <taxon>Salicaceae</taxon>
        <taxon>Saliceae</taxon>
        <taxon>Salix</taxon>
    </lineage>
</organism>
<dbReference type="PANTHER" id="PTHR32116:SF12">
    <property type="entry name" value="GALACTURONOSYLTRANSFERASE 7-RELATED"/>
    <property type="match status" value="1"/>
</dbReference>
<evidence type="ECO:0008006" key="4">
    <source>
        <dbReference type="Google" id="ProtNLM"/>
    </source>
</evidence>